<reference evidence="2 3" key="1">
    <citation type="submission" date="2021-08" db="EMBL/GenBank/DDBJ databases">
        <title>Draft Genome Sequence of Phanerochaete sordida strain YK-624.</title>
        <authorList>
            <person name="Mori T."/>
            <person name="Dohra H."/>
            <person name="Suzuki T."/>
            <person name="Kawagishi H."/>
            <person name="Hirai H."/>
        </authorList>
    </citation>
    <scope>NUCLEOTIDE SEQUENCE [LARGE SCALE GENOMIC DNA]</scope>
    <source>
        <strain evidence="2 3">YK-624</strain>
    </source>
</reference>
<evidence type="ECO:0008006" key="4">
    <source>
        <dbReference type="Google" id="ProtNLM"/>
    </source>
</evidence>
<dbReference type="Proteomes" id="UP000703269">
    <property type="component" value="Unassembled WGS sequence"/>
</dbReference>
<keyword evidence="3" id="KW-1185">Reference proteome</keyword>
<sequence length="490" mass="55170">MPFLTRRSMAWACLVFLALLFLTTVFLIDAEWKQLVPVLSSGSRLDREHCLQLSESYAVEDTHSVSSGQVLRKNVVVASFFGFHFDVYMALVWTLKRVLGQVPGAHVEVFANPFYYGFDDIVQEYGLYDAARRDPAELVSYVQMNPSVDTIILGTCEIDLNEVHSALLEEWDQRAPEQKFKLICMVHNVLDTRWQGHTDDWARREALRVVTLGEHVGKSFQKIFQSAADQLGDGGGQEYIPVDMHTPVLDVPNLPVKSANRSLSRAVIQGSFDTSRRDYYDFFNELIASLHKNPEVWGYRPLGYDISFVPSHQSVDPPFELALVGSGDLEVPPELAHVVSIHRGLDYVDFYALISGMDIVVPAFADNGYYEHQASSTVAMAVELDVPILATRRMRKAYGYIDDDRAVVTRPGAMSEVQALLALRSGSPAHFLEQEPAEAARGVPPVRSLVSDIEAMLSMGWVRDPADLRRYKERLWRDNEAVVRRLLGDM</sequence>
<comment type="caution">
    <text evidence="2">The sequence shown here is derived from an EMBL/GenBank/DDBJ whole genome shotgun (WGS) entry which is preliminary data.</text>
</comment>
<feature type="signal peptide" evidence="1">
    <location>
        <begin position="1"/>
        <end position="30"/>
    </location>
</feature>
<dbReference type="OrthoDB" id="549336at2759"/>
<feature type="chain" id="PRO_5040222494" description="Glycosyltransferase family 1 protein" evidence="1">
    <location>
        <begin position="31"/>
        <end position="490"/>
    </location>
</feature>
<organism evidence="2 3">
    <name type="scientific">Phanerochaete sordida</name>
    <dbReference type="NCBI Taxonomy" id="48140"/>
    <lineage>
        <taxon>Eukaryota</taxon>
        <taxon>Fungi</taxon>
        <taxon>Dikarya</taxon>
        <taxon>Basidiomycota</taxon>
        <taxon>Agaricomycotina</taxon>
        <taxon>Agaricomycetes</taxon>
        <taxon>Polyporales</taxon>
        <taxon>Phanerochaetaceae</taxon>
        <taxon>Phanerochaete</taxon>
    </lineage>
</organism>
<evidence type="ECO:0000313" key="3">
    <source>
        <dbReference type="Proteomes" id="UP000703269"/>
    </source>
</evidence>
<evidence type="ECO:0000256" key="1">
    <source>
        <dbReference type="SAM" id="SignalP"/>
    </source>
</evidence>
<protein>
    <recommendedName>
        <fullName evidence="4">Glycosyltransferase family 1 protein</fullName>
    </recommendedName>
</protein>
<proteinExistence type="predicted"/>
<evidence type="ECO:0000313" key="2">
    <source>
        <dbReference type="EMBL" id="GJE84823.1"/>
    </source>
</evidence>
<accession>A0A9P3L8B5</accession>
<name>A0A9P3L8B5_9APHY</name>
<gene>
    <name evidence="2" type="ORF">PsYK624_008990</name>
</gene>
<dbReference type="AlphaFoldDB" id="A0A9P3L8B5"/>
<keyword evidence="1" id="KW-0732">Signal</keyword>
<dbReference type="EMBL" id="BPQB01000001">
    <property type="protein sequence ID" value="GJE84823.1"/>
    <property type="molecule type" value="Genomic_DNA"/>
</dbReference>